<dbReference type="PATRIC" id="fig|1423743.5.peg.1509"/>
<dbReference type="EMBL" id="AZFY01000148">
    <property type="protein sequence ID" value="KRM01748.1"/>
    <property type="molecule type" value="Genomic_DNA"/>
</dbReference>
<comment type="caution">
    <text evidence="2">The sequence shown here is derived from an EMBL/GenBank/DDBJ whole genome shotgun (WGS) entry which is preliminary data.</text>
</comment>
<keyword evidence="5" id="KW-1185">Reference proteome</keyword>
<evidence type="ECO:0000313" key="2">
    <source>
        <dbReference type="EMBL" id="GAF36223.1"/>
    </source>
</evidence>
<feature type="transmembrane region" description="Helical" evidence="1">
    <location>
        <begin position="45"/>
        <end position="63"/>
    </location>
</feature>
<gene>
    <name evidence="3" type="ORF">FD41_GL001457</name>
    <name evidence="2" type="ORF">JCM14108_1178</name>
</gene>
<reference evidence="3 5" key="2">
    <citation type="journal article" date="2015" name="Genome Announc.">
        <title>Expanding the biotechnology potential of lactobacilli through comparative genomics of 213 strains and associated genera.</title>
        <authorList>
            <person name="Sun Z."/>
            <person name="Harris H.M."/>
            <person name="McCann A."/>
            <person name="Guo C."/>
            <person name="Argimon S."/>
            <person name="Zhang W."/>
            <person name="Yang X."/>
            <person name="Jeffery I.B."/>
            <person name="Cooney J.C."/>
            <person name="Kagawa T.F."/>
            <person name="Liu W."/>
            <person name="Song Y."/>
            <person name="Salvetti E."/>
            <person name="Wrobel A."/>
            <person name="Rasinkangas P."/>
            <person name="Parkhill J."/>
            <person name="Rea M.C."/>
            <person name="O'Sullivan O."/>
            <person name="Ritari J."/>
            <person name="Douillard F.P."/>
            <person name="Paul Ross R."/>
            <person name="Yang R."/>
            <person name="Briner A.E."/>
            <person name="Felis G.E."/>
            <person name="de Vos W.M."/>
            <person name="Barrangou R."/>
            <person name="Klaenhammer T.R."/>
            <person name="Caufield P.W."/>
            <person name="Cui Y."/>
            <person name="Zhang H."/>
            <person name="O'Toole P.W."/>
        </authorList>
    </citation>
    <scope>NUCLEOTIDE SEQUENCE [LARGE SCALE GENOMIC DNA]</scope>
    <source>
        <strain evidence="3 5">DSM 18382</strain>
    </source>
</reference>
<reference evidence="2" key="1">
    <citation type="journal article" date="2014" name="Genome Announc.">
        <title>Draft Genome Sequences of Two Lactobacillus Strains, L. farraginis JCM 14108T and L. composti JCM 14202T, Isolated from Compost of Distilled Shochu Residue.</title>
        <authorList>
            <person name="Yuki M."/>
            <person name="Oshima K."/>
            <person name="Suda W."/>
            <person name="Kitahara M."/>
            <person name="Kitamura K."/>
            <person name="Iida T."/>
            <person name="Hattori M."/>
            <person name="Ohkuma M."/>
        </authorList>
    </citation>
    <scope>NUCLEOTIDE SEQUENCE [LARGE SCALE GENOMIC DNA]</scope>
    <source>
        <strain evidence="2">JCM 14108</strain>
    </source>
</reference>
<accession>X0PAB6</accession>
<dbReference type="Proteomes" id="UP000051966">
    <property type="component" value="Unassembled WGS sequence"/>
</dbReference>
<sequence length="68" mass="8089">MAYKVDDDMTFNRHFYKTFPFWCGLVILTNLLLMGECRLFGAFWWYHIICTFIGLIMILYSFVASSSE</sequence>
<dbReference type="EMBL" id="BAKI01000008">
    <property type="protein sequence ID" value="GAF36223.1"/>
    <property type="molecule type" value="Genomic_DNA"/>
</dbReference>
<dbReference type="Proteomes" id="UP000019488">
    <property type="component" value="Unassembled WGS sequence"/>
</dbReference>
<organism evidence="2 4">
    <name type="scientific">Lentilactobacillus farraginis DSM 18382 = JCM 14108</name>
    <dbReference type="NCBI Taxonomy" id="1423743"/>
    <lineage>
        <taxon>Bacteria</taxon>
        <taxon>Bacillati</taxon>
        <taxon>Bacillota</taxon>
        <taxon>Bacilli</taxon>
        <taxon>Lactobacillales</taxon>
        <taxon>Lactobacillaceae</taxon>
        <taxon>Lentilactobacillus</taxon>
    </lineage>
</organism>
<feature type="transmembrane region" description="Helical" evidence="1">
    <location>
        <begin position="15"/>
        <end position="33"/>
    </location>
</feature>
<name>X0PAB6_9LACO</name>
<dbReference type="RefSeq" id="WP_235807180.1">
    <property type="nucleotide sequence ID" value="NZ_AZFY01000148.1"/>
</dbReference>
<evidence type="ECO:0000313" key="3">
    <source>
        <dbReference type="EMBL" id="KRM01748.1"/>
    </source>
</evidence>
<keyword evidence="1" id="KW-0812">Transmembrane</keyword>
<protein>
    <submittedName>
        <fullName evidence="2">Uncharacterized protein</fullName>
    </submittedName>
</protein>
<proteinExistence type="predicted"/>
<evidence type="ECO:0000313" key="4">
    <source>
        <dbReference type="Proteomes" id="UP000019488"/>
    </source>
</evidence>
<evidence type="ECO:0000256" key="1">
    <source>
        <dbReference type="SAM" id="Phobius"/>
    </source>
</evidence>
<dbReference type="AlphaFoldDB" id="X0PAB6"/>
<evidence type="ECO:0000313" key="5">
    <source>
        <dbReference type="Proteomes" id="UP000051966"/>
    </source>
</evidence>
<dbReference type="STRING" id="1423743.FD41_GL001457"/>
<keyword evidence="1" id="KW-1133">Transmembrane helix</keyword>
<dbReference type="eggNOG" id="ENOG5031BQH">
    <property type="taxonomic scope" value="Bacteria"/>
</dbReference>
<keyword evidence="1" id="KW-0472">Membrane</keyword>